<dbReference type="OrthoDB" id="3226250at2759"/>
<proteinExistence type="predicted"/>
<evidence type="ECO:0000313" key="3">
    <source>
        <dbReference type="Proteomes" id="UP000775547"/>
    </source>
</evidence>
<accession>A0A9P7GIL9</accession>
<name>A0A9P7GIL9_9AGAR</name>
<evidence type="ECO:0000313" key="2">
    <source>
        <dbReference type="EMBL" id="KAG5647980.1"/>
    </source>
</evidence>
<feature type="compositionally biased region" description="Low complexity" evidence="1">
    <location>
        <begin position="382"/>
        <end position="391"/>
    </location>
</feature>
<gene>
    <name evidence="2" type="ORF">DXG03_007014</name>
</gene>
<protein>
    <submittedName>
        <fullName evidence="2">Uncharacterized protein</fullName>
    </submittedName>
</protein>
<dbReference type="EMBL" id="JABCKV010000005">
    <property type="protein sequence ID" value="KAG5647980.1"/>
    <property type="molecule type" value="Genomic_DNA"/>
</dbReference>
<sequence length="514" mass="59026">MPGILDLLDRPFGPYPEGDILSEKFHQGDLTSFSMECGHKPIGCVTLHRFKYALKLISNLEARFDETEYLISAPRSSRIAKDATEFWGVLIINDFQWLSFQGKEWLQQDLRQRDLEMNPQRTTSGLSLSTLYGSHKSEGSRLSVWVHGEKNMPAQFMTGTPPRPLVVRSGKRHSYNLRSLDVGTFHRSQNFLARYRLWALVNEIIETDPEQTPIEDRTIDWLITSYIDRFRPRDLDHHFFSPSSDTGGTKHRRRHLRHLPQAEVMGLFAAHADWLLAQQLASHHGNLKIVNIRKWMTFCEQAATVQQDAWKRGVPWGLPHGNSTNNHRELSGRLSHFENKKEFWELKINKALKKNYPALELRNNNRPSVQKIPEPKYDSDFSEASSSSFTDSSKEELAPPADFHPSVVQPPTIPLGSFEWRCPVPGCCYTIDLLSLTAENTDILPPVEVEHLKDYKSWRLMDERVQGNLQLMVQAHNDVHHPPQTRRQLPKRGILPTHLPPIKVEDVDGVVIIG</sequence>
<feature type="region of interest" description="Disordered" evidence="1">
    <location>
        <begin position="364"/>
        <end position="405"/>
    </location>
</feature>
<keyword evidence="3" id="KW-1185">Reference proteome</keyword>
<evidence type="ECO:0000256" key="1">
    <source>
        <dbReference type="SAM" id="MobiDB-lite"/>
    </source>
</evidence>
<dbReference type="Proteomes" id="UP000775547">
    <property type="component" value="Unassembled WGS sequence"/>
</dbReference>
<reference evidence="2" key="2">
    <citation type="submission" date="2021-10" db="EMBL/GenBank/DDBJ databases">
        <title>Phylogenomics reveals ancestral predisposition of the termite-cultivated fungus Termitomyces towards a domesticated lifestyle.</title>
        <authorList>
            <person name="Auxier B."/>
            <person name="Grum-Grzhimaylo A."/>
            <person name="Cardenas M.E."/>
            <person name="Lodge J.D."/>
            <person name="Laessoe T."/>
            <person name="Pedersen O."/>
            <person name="Smith M.E."/>
            <person name="Kuyper T.W."/>
            <person name="Franco-Molano E.A."/>
            <person name="Baroni T.J."/>
            <person name="Aanen D.K."/>
        </authorList>
    </citation>
    <scope>NUCLEOTIDE SEQUENCE</scope>
    <source>
        <strain evidence="2">AP01</strain>
        <tissue evidence="2">Mycelium</tissue>
    </source>
</reference>
<reference evidence="2" key="1">
    <citation type="submission" date="2020-07" db="EMBL/GenBank/DDBJ databases">
        <authorList>
            <person name="Nieuwenhuis M."/>
            <person name="Van De Peppel L.J.J."/>
        </authorList>
    </citation>
    <scope>NUCLEOTIDE SEQUENCE</scope>
    <source>
        <strain evidence="2">AP01</strain>
        <tissue evidence="2">Mycelium</tissue>
    </source>
</reference>
<organism evidence="2 3">
    <name type="scientific">Asterophora parasitica</name>
    <dbReference type="NCBI Taxonomy" id="117018"/>
    <lineage>
        <taxon>Eukaryota</taxon>
        <taxon>Fungi</taxon>
        <taxon>Dikarya</taxon>
        <taxon>Basidiomycota</taxon>
        <taxon>Agaricomycotina</taxon>
        <taxon>Agaricomycetes</taxon>
        <taxon>Agaricomycetidae</taxon>
        <taxon>Agaricales</taxon>
        <taxon>Tricholomatineae</taxon>
        <taxon>Lyophyllaceae</taxon>
        <taxon>Asterophora</taxon>
    </lineage>
</organism>
<comment type="caution">
    <text evidence="2">The sequence shown here is derived from an EMBL/GenBank/DDBJ whole genome shotgun (WGS) entry which is preliminary data.</text>
</comment>
<dbReference type="AlphaFoldDB" id="A0A9P7GIL9"/>